<dbReference type="Proteomes" id="UP000319576">
    <property type="component" value="Chromosome"/>
</dbReference>
<dbReference type="AlphaFoldDB" id="A0A517XW47"/>
<gene>
    <name evidence="1" type="ORF">ETAA1_37040</name>
</gene>
<evidence type="ECO:0000313" key="2">
    <source>
        <dbReference type="Proteomes" id="UP000319576"/>
    </source>
</evidence>
<keyword evidence="2" id="KW-1185">Reference proteome</keyword>
<sequence length="64" mass="6874">MPPTVVVDELHLTVRMPADLPAGEAEAVRRTLAELAFLDHVRAAVLAVVREYPTLAPVAVTASR</sequence>
<evidence type="ECO:0000313" key="1">
    <source>
        <dbReference type="EMBL" id="QDU21731.1"/>
    </source>
</evidence>
<protein>
    <submittedName>
        <fullName evidence="1">Uncharacterized protein</fullName>
    </submittedName>
</protein>
<reference evidence="1 2" key="1">
    <citation type="submission" date="2019-02" db="EMBL/GenBank/DDBJ databases">
        <title>Deep-cultivation of Planctomycetes and their phenomic and genomic characterization uncovers novel biology.</title>
        <authorList>
            <person name="Wiegand S."/>
            <person name="Jogler M."/>
            <person name="Boedeker C."/>
            <person name="Pinto D."/>
            <person name="Vollmers J."/>
            <person name="Rivas-Marin E."/>
            <person name="Kohn T."/>
            <person name="Peeters S.H."/>
            <person name="Heuer A."/>
            <person name="Rast P."/>
            <person name="Oberbeckmann S."/>
            <person name="Bunk B."/>
            <person name="Jeske O."/>
            <person name="Meyerdierks A."/>
            <person name="Storesund J.E."/>
            <person name="Kallscheuer N."/>
            <person name="Luecker S."/>
            <person name="Lage O.M."/>
            <person name="Pohl T."/>
            <person name="Merkel B.J."/>
            <person name="Hornburger P."/>
            <person name="Mueller R.-W."/>
            <person name="Bruemmer F."/>
            <person name="Labrenz M."/>
            <person name="Spormann A.M."/>
            <person name="Op den Camp H."/>
            <person name="Overmann J."/>
            <person name="Amann R."/>
            <person name="Jetten M.S.M."/>
            <person name="Mascher T."/>
            <person name="Medema M.H."/>
            <person name="Devos D.P."/>
            <person name="Kaster A.-K."/>
            <person name="Ovreas L."/>
            <person name="Rohde M."/>
            <person name="Galperin M.Y."/>
            <person name="Jogler C."/>
        </authorList>
    </citation>
    <scope>NUCLEOTIDE SEQUENCE [LARGE SCALE GENOMIC DNA]</scope>
    <source>
        <strain evidence="1 2">ETA_A1</strain>
    </source>
</reference>
<dbReference type="KEGG" id="uli:ETAA1_37040"/>
<name>A0A517XW47_9BACT</name>
<dbReference type="EMBL" id="CP036273">
    <property type="protein sequence ID" value="QDU21731.1"/>
    <property type="molecule type" value="Genomic_DNA"/>
</dbReference>
<organism evidence="1 2">
    <name type="scientific">Urbifossiella limnaea</name>
    <dbReference type="NCBI Taxonomy" id="2528023"/>
    <lineage>
        <taxon>Bacteria</taxon>
        <taxon>Pseudomonadati</taxon>
        <taxon>Planctomycetota</taxon>
        <taxon>Planctomycetia</taxon>
        <taxon>Gemmatales</taxon>
        <taxon>Gemmataceae</taxon>
        <taxon>Urbifossiella</taxon>
    </lineage>
</organism>
<dbReference type="OrthoDB" id="301372at2"/>
<dbReference type="RefSeq" id="WP_145240897.1">
    <property type="nucleotide sequence ID" value="NZ_CP036273.1"/>
</dbReference>
<accession>A0A517XW47</accession>
<proteinExistence type="predicted"/>